<dbReference type="InterPro" id="IPR051048">
    <property type="entry name" value="Peptidase_S8/S53_subtilisin"/>
</dbReference>
<sequence>MPTGACLLVCLAFCLCTAARPAQKGASALEYRILVRRLDRSQTIAGDFDHEMQSKPSALAMLNRTHVSSSADVEVFRVSNTALDPFEACEALQLHNADVELCEADQRLSIAATSASPNDPRYSDQTYLANISVPAAWRTGQLGTASVRVCVVDTGLDYTHPDLVANLWNNPAERTGPGANAANGYQNGVDDDNNGIIDDLWGADFTDGASDGKVEDQNGHGTAVAGIIGAVGNNGQGITGINQVASIITCRFMDSTGNGFASDAIRCLDYCTAMGAHVITLSAGGTAQSSALQTAISAATARGVLLVASAGNNDGSDDTTAHYPASLSDPGIIAVGASTSNKTLWSGSNYGKNTVAMLAPGVNILSTGLGGTYTTTSGTSMAAPMVAGAAALLLAQFAQNGANISTQAPNMGLARQVKSLLLANADPLSAADAGKVGGGFLNVAAALAAVPQGGSLAVPTQAPPNAAAFDPSVDAADDPMQKSDPGGGNAELSIDAEHSYP</sequence>
<keyword evidence="3 5" id="KW-0378">Hydrolase</keyword>
<feature type="active site" description="Charge relay system" evidence="5">
    <location>
        <position position="220"/>
    </location>
</feature>
<dbReference type="InterPro" id="IPR000209">
    <property type="entry name" value="Peptidase_S8/S53_dom"/>
</dbReference>
<dbReference type="Pfam" id="PF00082">
    <property type="entry name" value="Peptidase_S8"/>
    <property type="match status" value="1"/>
</dbReference>
<dbReference type="SUPFAM" id="SSF52743">
    <property type="entry name" value="Subtilisin-like"/>
    <property type="match status" value="1"/>
</dbReference>
<keyword evidence="11" id="KW-1185">Reference proteome</keyword>
<keyword evidence="8" id="KW-0732">Signal</keyword>
<dbReference type="PRINTS" id="PR00723">
    <property type="entry name" value="SUBTILISIN"/>
</dbReference>
<evidence type="ECO:0000256" key="8">
    <source>
        <dbReference type="SAM" id="SignalP"/>
    </source>
</evidence>
<feature type="active site" description="Charge relay system" evidence="5">
    <location>
        <position position="380"/>
    </location>
</feature>
<dbReference type="PANTHER" id="PTHR43399:SF4">
    <property type="entry name" value="CELL WALL-ASSOCIATED PROTEASE"/>
    <property type="match status" value="1"/>
</dbReference>
<evidence type="ECO:0000256" key="1">
    <source>
        <dbReference type="ARBA" id="ARBA00011073"/>
    </source>
</evidence>
<dbReference type="InterPro" id="IPR023827">
    <property type="entry name" value="Peptidase_S8_Asp-AS"/>
</dbReference>
<dbReference type="GO" id="GO:0006508">
    <property type="term" value="P:proteolysis"/>
    <property type="evidence" value="ECO:0007669"/>
    <property type="project" value="UniProtKB-KW"/>
</dbReference>
<dbReference type="PROSITE" id="PS00137">
    <property type="entry name" value="SUBTILASE_HIS"/>
    <property type="match status" value="1"/>
</dbReference>
<dbReference type="Gene3D" id="3.40.50.200">
    <property type="entry name" value="Peptidase S8/S53 domain"/>
    <property type="match status" value="1"/>
</dbReference>
<dbReference type="InterPro" id="IPR036852">
    <property type="entry name" value="Peptidase_S8/S53_dom_sf"/>
</dbReference>
<feature type="domain" description="Peptidase S8/S53" evidence="9">
    <location>
        <begin position="146"/>
        <end position="427"/>
    </location>
</feature>
<proteinExistence type="inferred from homology"/>
<dbReference type="PANTHER" id="PTHR43399">
    <property type="entry name" value="SUBTILISIN-RELATED"/>
    <property type="match status" value="1"/>
</dbReference>
<dbReference type="InterPro" id="IPR023828">
    <property type="entry name" value="Peptidase_S8_Ser-AS"/>
</dbReference>
<gene>
    <name evidence="10" type="ORF">WJX73_004495</name>
</gene>
<evidence type="ECO:0000256" key="5">
    <source>
        <dbReference type="PROSITE-ProRule" id="PRU01240"/>
    </source>
</evidence>
<feature type="signal peptide" evidence="8">
    <location>
        <begin position="1"/>
        <end position="18"/>
    </location>
</feature>
<keyword evidence="4 5" id="KW-0720">Serine protease</keyword>
<feature type="chain" id="PRO_5043799922" description="Peptidase S8/S53 domain-containing protein" evidence="8">
    <location>
        <begin position="19"/>
        <end position="501"/>
    </location>
</feature>
<dbReference type="PROSITE" id="PS00138">
    <property type="entry name" value="SUBTILASE_SER"/>
    <property type="match status" value="1"/>
</dbReference>
<comment type="caution">
    <text evidence="10">The sequence shown here is derived from an EMBL/GenBank/DDBJ whole genome shotgun (WGS) entry which is preliminary data.</text>
</comment>
<protein>
    <recommendedName>
        <fullName evidence="9">Peptidase S8/S53 domain-containing protein</fullName>
    </recommendedName>
</protein>
<evidence type="ECO:0000259" key="9">
    <source>
        <dbReference type="Pfam" id="PF00082"/>
    </source>
</evidence>
<dbReference type="InterPro" id="IPR022398">
    <property type="entry name" value="Peptidase_S8_His-AS"/>
</dbReference>
<evidence type="ECO:0000313" key="11">
    <source>
        <dbReference type="Proteomes" id="UP001465755"/>
    </source>
</evidence>
<evidence type="ECO:0000313" key="10">
    <source>
        <dbReference type="EMBL" id="KAK9810994.1"/>
    </source>
</evidence>
<accession>A0AAW1PSA0</accession>
<reference evidence="10 11" key="1">
    <citation type="journal article" date="2024" name="Nat. Commun.">
        <title>Phylogenomics reveals the evolutionary origins of lichenization in chlorophyte algae.</title>
        <authorList>
            <person name="Puginier C."/>
            <person name="Libourel C."/>
            <person name="Otte J."/>
            <person name="Skaloud P."/>
            <person name="Haon M."/>
            <person name="Grisel S."/>
            <person name="Petersen M."/>
            <person name="Berrin J.G."/>
            <person name="Delaux P.M."/>
            <person name="Dal Grande F."/>
            <person name="Keller J."/>
        </authorList>
    </citation>
    <scope>NUCLEOTIDE SEQUENCE [LARGE SCALE GENOMIC DNA]</scope>
    <source>
        <strain evidence="10 11">SAG 2036</strain>
    </source>
</reference>
<keyword evidence="2 5" id="KW-0645">Protease</keyword>
<dbReference type="AlphaFoldDB" id="A0AAW1PSA0"/>
<dbReference type="GO" id="GO:0004252">
    <property type="term" value="F:serine-type endopeptidase activity"/>
    <property type="evidence" value="ECO:0007669"/>
    <property type="project" value="UniProtKB-UniRule"/>
</dbReference>
<dbReference type="InterPro" id="IPR015500">
    <property type="entry name" value="Peptidase_S8_subtilisin-rel"/>
</dbReference>
<evidence type="ECO:0000256" key="6">
    <source>
        <dbReference type="RuleBase" id="RU003355"/>
    </source>
</evidence>
<organism evidence="10 11">
    <name type="scientific">Symbiochloris irregularis</name>
    <dbReference type="NCBI Taxonomy" id="706552"/>
    <lineage>
        <taxon>Eukaryota</taxon>
        <taxon>Viridiplantae</taxon>
        <taxon>Chlorophyta</taxon>
        <taxon>core chlorophytes</taxon>
        <taxon>Trebouxiophyceae</taxon>
        <taxon>Trebouxiales</taxon>
        <taxon>Trebouxiaceae</taxon>
        <taxon>Symbiochloris</taxon>
    </lineage>
</organism>
<feature type="region of interest" description="Disordered" evidence="7">
    <location>
        <begin position="461"/>
        <end position="501"/>
    </location>
</feature>
<feature type="active site" description="Charge relay system" evidence="5">
    <location>
        <position position="153"/>
    </location>
</feature>
<evidence type="ECO:0000256" key="3">
    <source>
        <dbReference type="ARBA" id="ARBA00022801"/>
    </source>
</evidence>
<dbReference type="EMBL" id="JALJOQ010000012">
    <property type="protein sequence ID" value="KAK9810994.1"/>
    <property type="molecule type" value="Genomic_DNA"/>
</dbReference>
<evidence type="ECO:0000256" key="4">
    <source>
        <dbReference type="ARBA" id="ARBA00022825"/>
    </source>
</evidence>
<dbReference type="PROSITE" id="PS51892">
    <property type="entry name" value="SUBTILASE"/>
    <property type="match status" value="1"/>
</dbReference>
<name>A0AAW1PSA0_9CHLO</name>
<dbReference type="Proteomes" id="UP001465755">
    <property type="component" value="Unassembled WGS sequence"/>
</dbReference>
<evidence type="ECO:0000256" key="7">
    <source>
        <dbReference type="SAM" id="MobiDB-lite"/>
    </source>
</evidence>
<dbReference type="PROSITE" id="PS00136">
    <property type="entry name" value="SUBTILASE_ASP"/>
    <property type="match status" value="1"/>
</dbReference>
<comment type="similarity">
    <text evidence="1 5 6">Belongs to the peptidase S8 family.</text>
</comment>
<evidence type="ECO:0000256" key="2">
    <source>
        <dbReference type="ARBA" id="ARBA00022670"/>
    </source>
</evidence>